<keyword evidence="4" id="KW-0804">Transcription</keyword>
<dbReference type="InterPro" id="IPR000847">
    <property type="entry name" value="LysR_HTH_N"/>
</dbReference>
<dbReference type="GO" id="GO:0003700">
    <property type="term" value="F:DNA-binding transcription factor activity"/>
    <property type="evidence" value="ECO:0007669"/>
    <property type="project" value="InterPro"/>
</dbReference>
<dbReference type="InterPro" id="IPR005119">
    <property type="entry name" value="LysR_subst-bd"/>
</dbReference>
<dbReference type="PANTHER" id="PTHR30537:SF3">
    <property type="entry name" value="TRANSCRIPTIONAL REGULATORY PROTEIN"/>
    <property type="match status" value="1"/>
</dbReference>
<reference evidence="6 7" key="1">
    <citation type="submission" date="2019-01" db="EMBL/GenBank/DDBJ databases">
        <title>Sphingorhabdus lacus sp.nov., isolated from an oligotrophic freshwater lake.</title>
        <authorList>
            <person name="Park M."/>
        </authorList>
    </citation>
    <scope>NUCLEOTIDE SEQUENCE [LARGE SCALE GENOMIC DNA]</scope>
    <source>
        <strain evidence="6 7">IMCC26285</strain>
    </source>
</reference>
<sequence length="306" mass="33487">MLDPRDLDDLIAIWRSGSLSAAAKRRGVAISTVSRRVESLEIALRLRLIDRQAKGTRLTAFGEQIAMAAEPVSDQLARVSRLADNLRSESGTLPVTLSATEFVISDILAPALPSLFAQSAHFPVHLQSRSDVVSLAARDADIAIRMSRPDGASLIIRKLPALQLGLFASCDYLDNRPVAQIDVMRERLMIYDDSYGRLPELAWIDELGLRPAVAMRTGSTRALMSAALSGAGIALLPIAIAQREGGLIQIPTRHVPPARTPWLIVHRDLRRQPSIRAVHNWVLSTFTTLVGASTTIFMSSRPRMGY</sequence>
<dbReference type="PANTHER" id="PTHR30537">
    <property type="entry name" value="HTH-TYPE TRANSCRIPTIONAL REGULATOR"/>
    <property type="match status" value="1"/>
</dbReference>
<evidence type="ECO:0000313" key="7">
    <source>
        <dbReference type="Proteomes" id="UP000471147"/>
    </source>
</evidence>
<dbReference type="InterPro" id="IPR058163">
    <property type="entry name" value="LysR-type_TF_proteobact-type"/>
</dbReference>
<dbReference type="InterPro" id="IPR036388">
    <property type="entry name" value="WH-like_DNA-bd_sf"/>
</dbReference>
<keyword evidence="2" id="KW-0805">Transcription regulation</keyword>
<dbReference type="GO" id="GO:0043565">
    <property type="term" value="F:sequence-specific DNA binding"/>
    <property type="evidence" value="ECO:0007669"/>
    <property type="project" value="TreeGrafter"/>
</dbReference>
<accession>A0A6I4M8Y1</accession>
<evidence type="ECO:0000256" key="1">
    <source>
        <dbReference type="ARBA" id="ARBA00009437"/>
    </source>
</evidence>
<name>A0A6I4M8Y1_9SPHN</name>
<dbReference type="GO" id="GO:0006351">
    <property type="term" value="P:DNA-templated transcription"/>
    <property type="evidence" value="ECO:0007669"/>
    <property type="project" value="TreeGrafter"/>
</dbReference>
<feature type="domain" description="HTH lysR-type" evidence="5">
    <location>
        <begin position="2"/>
        <end position="59"/>
    </location>
</feature>
<dbReference type="Pfam" id="PF00126">
    <property type="entry name" value="HTH_1"/>
    <property type="match status" value="1"/>
</dbReference>
<dbReference type="InterPro" id="IPR036390">
    <property type="entry name" value="WH_DNA-bd_sf"/>
</dbReference>
<dbReference type="Pfam" id="PF03466">
    <property type="entry name" value="LysR_substrate"/>
    <property type="match status" value="1"/>
</dbReference>
<dbReference type="Gene3D" id="1.10.10.10">
    <property type="entry name" value="Winged helix-like DNA-binding domain superfamily/Winged helix DNA-binding domain"/>
    <property type="match status" value="1"/>
</dbReference>
<dbReference type="RefSeq" id="WP_160354447.1">
    <property type="nucleotide sequence ID" value="NZ_SDWJ01000002.1"/>
</dbReference>
<evidence type="ECO:0000259" key="5">
    <source>
        <dbReference type="PROSITE" id="PS50931"/>
    </source>
</evidence>
<keyword evidence="3" id="KW-0238">DNA-binding</keyword>
<evidence type="ECO:0000313" key="6">
    <source>
        <dbReference type="EMBL" id="MVZ98555.1"/>
    </source>
</evidence>
<organism evidence="6 7">
    <name type="scientific">Sphingorhabdus profundilacus</name>
    <dbReference type="NCBI Taxonomy" id="2509718"/>
    <lineage>
        <taxon>Bacteria</taxon>
        <taxon>Pseudomonadati</taxon>
        <taxon>Pseudomonadota</taxon>
        <taxon>Alphaproteobacteria</taxon>
        <taxon>Sphingomonadales</taxon>
        <taxon>Sphingomonadaceae</taxon>
        <taxon>Sphingorhabdus</taxon>
    </lineage>
</organism>
<gene>
    <name evidence="6" type="ORF">EUU23_12705</name>
</gene>
<comment type="similarity">
    <text evidence="1">Belongs to the LysR transcriptional regulatory family.</text>
</comment>
<evidence type="ECO:0000256" key="4">
    <source>
        <dbReference type="ARBA" id="ARBA00023163"/>
    </source>
</evidence>
<dbReference type="EMBL" id="SDWJ01000002">
    <property type="protein sequence ID" value="MVZ98555.1"/>
    <property type="molecule type" value="Genomic_DNA"/>
</dbReference>
<evidence type="ECO:0000256" key="2">
    <source>
        <dbReference type="ARBA" id="ARBA00023015"/>
    </source>
</evidence>
<dbReference type="SUPFAM" id="SSF46785">
    <property type="entry name" value="Winged helix' DNA-binding domain"/>
    <property type="match status" value="1"/>
</dbReference>
<keyword evidence="7" id="KW-1185">Reference proteome</keyword>
<dbReference type="OrthoDB" id="9798121at2"/>
<proteinExistence type="inferred from homology"/>
<dbReference type="SUPFAM" id="SSF53850">
    <property type="entry name" value="Periplasmic binding protein-like II"/>
    <property type="match status" value="1"/>
</dbReference>
<evidence type="ECO:0000256" key="3">
    <source>
        <dbReference type="ARBA" id="ARBA00023125"/>
    </source>
</evidence>
<dbReference type="Gene3D" id="3.40.190.290">
    <property type="match status" value="1"/>
</dbReference>
<dbReference type="AlphaFoldDB" id="A0A6I4M8Y1"/>
<comment type="caution">
    <text evidence="6">The sequence shown here is derived from an EMBL/GenBank/DDBJ whole genome shotgun (WGS) entry which is preliminary data.</text>
</comment>
<protein>
    <submittedName>
        <fullName evidence="6">LysR family transcriptional regulator</fullName>
    </submittedName>
</protein>
<dbReference type="Proteomes" id="UP000471147">
    <property type="component" value="Unassembled WGS sequence"/>
</dbReference>
<dbReference type="PROSITE" id="PS50931">
    <property type="entry name" value="HTH_LYSR"/>
    <property type="match status" value="1"/>
</dbReference>